<reference evidence="5 6" key="1">
    <citation type="submission" date="2019-03" db="EMBL/GenBank/DDBJ databases">
        <title>Genomic Encyclopedia of Type Strains, Phase IV (KMG-IV): sequencing the most valuable type-strain genomes for metagenomic binning, comparative biology and taxonomic classification.</title>
        <authorList>
            <person name="Goeker M."/>
        </authorList>
    </citation>
    <scope>NUCLEOTIDE SEQUENCE [LARGE SCALE GENOMIC DNA]</scope>
    <source>
        <strain evidence="5 6">DSM 1709</strain>
    </source>
</reference>
<evidence type="ECO:0000313" key="6">
    <source>
        <dbReference type="Proteomes" id="UP000295106"/>
    </source>
</evidence>
<name>A0A4R2M294_RUBGE</name>
<dbReference type="InterPro" id="IPR044946">
    <property type="entry name" value="Restrct_endonuc_typeI_TRD_sf"/>
</dbReference>
<dbReference type="Gene3D" id="3.90.220.20">
    <property type="entry name" value="DNA methylase specificity domains"/>
    <property type="match status" value="1"/>
</dbReference>
<dbReference type="Pfam" id="PF01420">
    <property type="entry name" value="Methylase_S"/>
    <property type="match status" value="1"/>
</dbReference>
<sequence>MAETLFRQWFVEEADEQWESCTVGEMLSIRGGTTPSTKEASYWDGDIAWTSPRDLAGANGVYLFDTSRKITPLGLAQIGSGLLPPGTVLMSSRAPIGYLAITDIPIAINQGYIAMICDDGIPNYFAYLWCKHHMDDIKAAGNGSTFEEISKSNFKALPFKLPPTEKLEAFDEIATPIFGKLRSNELQIRQLESLRDTLLPKLMSGEVRVSF</sequence>
<dbReference type="PANTHER" id="PTHR30408:SF12">
    <property type="entry name" value="TYPE I RESTRICTION ENZYME MJAVIII SPECIFICITY SUBUNIT"/>
    <property type="match status" value="1"/>
</dbReference>
<evidence type="ECO:0000256" key="1">
    <source>
        <dbReference type="ARBA" id="ARBA00010923"/>
    </source>
</evidence>
<gene>
    <name evidence="5" type="ORF">EV684_110140</name>
</gene>
<evidence type="ECO:0000256" key="3">
    <source>
        <dbReference type="ARBA" id="ARBA00023125"/>
    </source>
</evidence>
<dbReference type="Proteomes" id="UP000295106">
    <property type="component" value="Unassembled WGS sequence"/>
</dbReference>
<keyword evidence="2" id="KW-0680">Restriction system</keyword>
<dbReference type="SUPFAM" id="SSF116734">
    <property type="entry name" value="DNA methylase specificity domain"/>
    <property type="match status" value="1"/>
</dbReference>
<keyword evidence="3" id="KW-0238">DNA-binding</keyword>
<protein>
    <submittedName>
        <fullName evidence="5">Type I restriction modification DNA specificity protein</fullName>
    </submittedName>
</protein>
<evidence type="ECO:0000256" key="2">
    <source>
        <dbReference type="ARBA" id="ARBA00022747"/>
    </source>
</evidence>
<dbReference type="AlphaFoldDB" id="A0A4R2M294"/>
<comment type="caution">
    <text evidence="5">The sequence shown here is derived from an EMBL/GenBank/DDBJ whole genome shotgun (WGS) entry which is preliminary data.</text>
</comment>
<dbReference type="GO" id="GO:0003677">
    <property type="term" value="F:DNA binding"/>
    <property type="evidence" value="ECO:0007669"/>
    <property type="project" value="UniProtKB-KW"/>
</dbReference>
<organism evidence="5 6">
    <name type="scientific">Rubrivivax gelatinosus</name>
    <name type="common">Rhodocyclus gelatinosus</name>
    <name type="synonym">Rhodopseudomonas gelatinosa</name>
    <dbReference type="NCBI Taxonomy" id="28068"/>
    <lineage>
        <taxon>Bacteria</taxon>
        <taxon>Pseudomonadati</taxon>
        <taxon>Pseudomonadota</taxon>
        <taxon>Betaproteobacteria</taxon>
        <taxon>Burkholderiales</taxon>
        <taxon>Sphaerotilaceae</taxon>
        <taxon>Rubrivivax</taxon>
    </lineage>
</organism>
<evidence type="ECO:0000313" key="5">
    <source>
        <dbReference type="EMBL" id="TCP01209.1"/>
    </source>
</evidence>
<accession>A0A4R2M294</accession>
<dbReference type="CDD" id="cd17273">
    <property type="entry name" value="RMtype1_S_EcoJA69PI-TRD1-CR1_like"/>
    <property type="match status" value="1"/>
</dbReference>
<dbReference type="GO" id="GO:0009307">
    <property type="term" value="P:DNA restriction-modification system"/>
    <property type="evidence" value="ECO:0007669"/>
    <property type="project" value="UniProtKB-KW"/>
</dbReference>
<dbReference type="InterPro" id="IPR000055">
    <property type="entry name" value="Restrct_endonuc_typeI_TRD"/>
</dbReference>
<dbReference type="PANTHER" id="PTHR30408">
    <property type="entry name" value="TYPE-1 RESTRICTION ENZYME ECOKI SPECIFICITY PROTEIN"/>
    <property type="match status" value="1"/>
</dbReference>
<dbReference type="Gene3D" id="1.10.287.1120">
    <property type="entry name" value="Bipartite methylase S protein"/>
    <property type="match status" value="1"/>
</dbReference>
<feature type="domain" description="Type I restriction modification DNA specificity" evidence="4">
    <location>
        <begin position="16"/>
        <end position="166"/>
    </location>
</feature>
<evidence type="ECO:0000259" key="4">
    <source>
        <dbReference type="Pfam" id="PF01420"/>
    </source>
</evidence>
<dbReference type="InterPro" id="IPR052021">
    <property type="entry name" value="Type-I_RS_S_subunit"/>
</dbReference>
<proteinExistence type="inferred from homology"/>
<dbReference type="EMBL" id="SLXD01000010">
    <property type="protein sequence ID" value="TCP01209.1"/>
    <property type="molecule type" value="Genomic_DNA"/>
</dbReference>
<comment type="similarity">
    <text evidence="1">Belongs to the type-I restriction system S methylase family.</text>
</comment>